<feature type="region of interest" description="Disordered" evidence="1">
    <location>
        <begin position="490"/>
        <end position="509"/>
    </location>
</feature>
<organism evidence="2">
    <name type="scientific">Magallana gigas</name>
    <name type="common">Pacific oyster</name>
    <name type="synonym">Crassostrea gigas</name>
    <dbReference type="NCBI Taxonomy" id="29159"/>
    <lineage>
        <taxon>Eukaryota</taxon>
        <taxon>Metazoa</taxon>
        <taxon>Spiralia</taxon>
        <taxon>Lophotrochozoa</taxon>
        <taxon>Mollusca</taxon>
        <taxon>Bivalvia</taxon>
        <taxon>Autobranchia</taxon>
        <taxon>Pteriomorphia</taxon>
        <taxon>Ostreida</taxon>
        <taxon>Ostreoidea</taxon>
        <taxon>Ostreidae</taxon>
        <taxon>Magallana</taxon>
    </lineage>
</organism>
<dbReference type="AlphaFoldDB" id="K1RCL5"/>
<dbReference type="GO" id="GO:0005886">
    <property type="term" value="C:plasma membrane"/>
    <property type="evidence" value="ECO:0007669"/>
    <property type="project" value="TreeGrafter"/>
</dbReference>
<name>K1RCL5_MAGGI</name>
<dbReference type="InterPro" id="IPR000719">
    <property type="entry name" value="Prot_kinase_dom"/>
</dbReference>
<reference evidence="2" key="1">
    <citation type="journal article" date="2012" name="Nature">
        <title>The oyster genome reveals stress adaptation and complexity of shell formation.</title>
        <authorList>
            <person name="Zhang G."/>
            <person name="Fang X."/>
            <person name="Guo X."/>
            <person name="Li L."/>
            <person name="Luo R."/>
            <person name="Xu F."/>
            <person name="Yang P."/>
            <person name="Zhang L."/>
            <person name="Wang X."/>
            <person name="Qi H."/>
            <person name="Xiong Z."/>
            <person name="Que H."/>
            <person name="Xie Y."/>
            <person name="Holland P.W."/>
            <person name="Paps J."/>
            <person name="Zhu Y."/>
            <person name="Wu F."/>
            <person name="Chen Y."/>
            <person name="Wang J."/>
            <person name="Peng C."/>
            <person name="Meng J."/>
            <person name="Yang L."/>
            <person name="Liu J."/>
            <person name="Wen B."/>
            <person name="Zhang N."/>
            <person name="Huang Z."/>
            <person name="Zhu Q."/>
            <person name="Feng Y."/>
            <person name="Mount A."/>
            <person name="Hedgecock D."/>
            <person name="Xu Z."/>
            <person name="Liu Y."/>
            <person name="Domazet-Loso T."/>
            <person name="Du Y."/>
            <person name="Sun X."/>
            <person name="Zhang S."/>
            <person name="Liu B."/>
            <person name="Cheng P."/>
            <person name="Jiang X."/>
            <person name="Li J."/>
            <person name="Fan D."/>
            <person name="Wang W."/>
            <person name="Fu W."/>
            <person name="Wang T."/>
            <person name="Wang B."/>
            <person name="Zhang J."/>
            <person name="Peng Z."/>
            <person name="Li Y."/>
            <person name="Li N."/>
            <person name="Wang J."/>
            <person name="Chen M."/>
            <person name="He Y."/>
            <person name="Tan F."/>
            <person name="Song X."/>
            <person name="Zheng Q."/>
            <person name="Huang R."/>
            <person name="Yang H."/>
            <person name="Du X."/>
            <person name="Chen L."/>
            <person name="Yang M."/>
            <person name="Gaffney P.M."/>
            <person name="Wang S."/>
            <person name="Luo L."/>
            <person name="She Z."/>
            <person name="Ming Y."/>
            <person name="Huang W."/>
            <person name="Zhang S."/>
            <person name="Huang B."/>
            <person name="Zhang Y."/>
            <person name="Qu T."/>
            <person name="Ni P."/>
            <person name="Miao G."/>
            <person name="Wang J."/>
            <person name="Wang Q."/>
            <person name="Steinberg C.E."/>
            <person name="Wang H."/>
            <person name="Li N."/>
            <person name="Qian L."/>
            <person name="Zhang G."/>
            <person name="Li Y."/>
            <person name="Yang H."/>
            <person name="Liu X."/>
            <person name="Wang J."/>
            <person name="Yin Y."/>
            <person name="Wang J."/>
        </authorList>
    </citation>
    <scope>NUCLEOTIDE SEQUENCE [LARGE SCALE GENOMIC DNA]</scope>
    <source>
        <strain evidence="2">05x7-T-G4-1.051#20</strain>
    </source>
</reference>
<dbReference type="PANTHER" id="PTHR24416">
    <property type="entry name" value="TYROSINE-PROTEIN KINASE RECEPTOR"/>
    <property type="match status" value="1"/>
</dbReference>
<dbReference type="InterPro" id="IPR001245">
    <property type="entry name" value="Ser-Thr/Tyr_kinase_cat_dom"/>
</dbReference>
<proteinExistence type="predicted"/>
<dbReference type="GO" id="GO:0004714">
    <property type="term" value="F:transmembrane receptor protein tyrosine kinase activity"/>
    <property type="evidence" value="ECO:0007669"/>
    <property type="project" value="TreeGrafter"/>
</dbReference>
<dbReference type="Pfam" id="PF07714">
    <property type="entry name" value="PK_Tyr_Ser-Thr"/>
    <property type="match status" value="1"/>
</dbReference>
<dbReference type="InParanoid" id="K1RCL5"/>
<dbReference type="GO" id="GO:0007169">
    <property type="term" value="P:cell surface receptor protein tyrosine kinase signaling pathway"/>
    <property type="evidence" value="ECO:0007669"/>
    <property type="project" value="TreeGrafter"/>
</dbReference>
<accession>K1RCL5</accession>
<evidence type="ECO:0000256" key="1">
    <source>
        <dbReference type="SAM" id="MobiDB-lite"/>
    </source>
</evidence>
<dbReference type="EMBL" id="JH818456">
    <property type="protein sequence ID" value="EKC31871.1"/>
    <property type="molecule type" value="Genomic_DNA"/>
</dbReference>
<dbReference type="PANTHER" id="PTHR24416:SF611">
    <property type="entry name" value="TYROSINE-PROTEIN KINASE TRANSMEMBRANE RECEPTOR ROR"/>
    <property type="match status" value="1"/>
</dbReference>
<keyword evidence="2" id="KW-0675">Receptor</keyword>
<sequence>MFTPPGNMMRPNYVQEFKLGIVSGQIQVDLTKVDRNDPSKQFVSINKTTLNCPYNPGSLNPDTSVYWCNFTDSNFDRLLEHGDNLTISVIATNGGFRKLNKPNSPVQDTFIGQKSTKATRFRFDFVKPQHCITDGKCNQTPFTVLQDITKARYVLPLLDDMDGNRTLKGIKNVHGIVRFEYAYRNANQGTDNPSILSAVDDIFSETQTLKVLTRDEDSGIYRVHWRLISNNSGVVFKSGFIEGNKSKSDPGYSNGYQIPKGEFFYNSHILDINNCWMVVAKKEFQTEFVMLELTVYNMAMKATHYNHTNPAYEDDIYIYGNMAINETNRWVLPSSTIGIESLITSGRFADIYKAMYRPKGNNERKGIVVAKILKSGYSEENALTMRAKINFFGTEVGEHQNILLFIGAVIDNNAMGPYMILEYCEKGQLRDWLMQQKNSTSEDTIEQLYRIIYGISKGMCHLETKKIVHKKLAARNILLTDELEPKICGYGPEPNQKENNDADGNVKSDDKERIPLKWTAPESLTTMRDATTKSDVWSFGIVVWEIFSFGESPYPGIRSRQIKEEIKNGYRMKRPEFANDFYYKLMQQCWQAKPKQRPTFKEIMGDIGKTFSSAPSDEYYYYSEK</sequence>
<dbReference type="InterPro" id="IPR050122">
    <property type="entry name" value="RTK"/>
</dbReference>
<dbReference type="GO" id="GO:0005524">
    <property type="term" value="F:ATP binding"/>
    <property type="evidence" value="ECO:0007669"/>
    <property type="project" value="InterPro"/>
</dbReference>
<feature type="compositionally biased region" description="Basic and acidic residues" evidence="1">
    <location>
        <begin position="495"/>
        <end position="509"/>
    </location>
</feature>
<dbReference type="GO" id="GO:0043235">
    <property type="term" value="C:receptor complex"/>
    <property type="evidence" value="ECO:0007669"/>
    <property type="project" value="TreeGrafter"/>
</dbReference>
<evidence type="ECO:0000313" key="2">
    <source>
        <dbReference type="EMBL" id="EKC31871.1"/>
    </source>
</evidence>
<dbReference type="Gene3D" id="1.10.510.10">
    <property type="entry name" value="Transferase(Phosphotransferase) domain 1"/>
    <property type="match status" value="1"/>
</dbReference>
<dbReference type="PROSITE" id="PS50011">
    <property type="entry name" value="PROTEIN_KINASE_DOM"/>
    <property type="match status" value="1"/>
</dbReference>
<gene>
    <name evidence="2" type="ORF">CGI_10011091</name>
</gene>
<dbReference type="FunFam" id="1.10.510.10:FF:000986">
    <property type="entry name" value="Protein tyrosine kinase 2aa"/>
    <property type="match status" value="1"/>
</dbReference>
<dbReference type="SUPFAM" id="SSF56112">
    <property type="entry name" value="Protein kinase-like (PK-like)"/>
    <property type="match status" value="1"/>
</dbReference>
<dbReference type="CDD" id="cd00192">
    <property type="entry name" value="PTKc"/>
    <property type="match status" value="1"/>
</dbReference>
<protein>
    <submittedName>
        <fullName evidence="2">Fibroblast growth factor receptor</fullName>
    </submittedName>
</protein>
<dbReference type="PRINTS" id="PR00109">
    <property type="entry name" value="TYRKINASE"/>
</dbReference>
<dbReference type="HOGENOM" id="CLU_437598_0_0_1"/>
<dbReference type="InterPro" id="IPR011009">
    <property type="entry name" value="Kinase-like_dom_sf"/>
</dbReference>